<dbReference type="WBParaSite" id="MhA1_Contig13.frz3.gene14">
    <property type="protein sequence ID" value="MhA1_Contig13.frz3.gene14"/>
    <property type="gene ID" value="MhA1_Contig13.frz3.gene14"/>
</dbReference>
<evidence type="ECO:0000313" key="3">
    <source>
        <dbReference type="WBParaSite" id="MhA1_Contig13.frz3.gene14"/>
    </source>
</evidence>
<reference evidence="3" key="1">
    <citation type="submission" date="2016-11" db="UniProtKB">
        <authorList>
            <consortium name="WormBaseParasite"/>
        </authorList>
    </citation>
    <scope>IDENTIFICATION</scope>
</reference>
<sequence length="162" mass="18464">MTSFPSDINLLINNLSTFDKENFINDIEKSEHTVTDSYDDKEKIIKENGGYSLIGNDIKYYVEIYNKFWPYRVLKITNWLLLILLVVGSVLVYDIRWSGYMPAFMGCGYSNSNSVSRTFCINSGDSFVLGQLLLVVLGLITLIFHRFATNIFKAAVCSLMVK</sequence>
<evidence type="ECO:0000256" key="1">
    <source>
        <dbReference type="SAM" id="Phobius"/>
    </source>
</evidence>
<protein>
    <submittedName>
        <fullName evidence="3">Innexin</fullName>
    </submittedName>
</protein>
<accession>A0A1I8B335</accession>
<feature type="transmembrane region" description="Helical" evidence="1">
    <location>
        <begin position="126"/>
        <end position="144"/>
    </location>
</feature>
<keyword evidence="2" id="KW-1185">Reference proteome</keyword>
<proteinExistence type="predicted"/>
<keyword evidence="1" id="KW-1133">Transmembrane helix</keyword>
<keyword evidence="1" id="KW-0472">Membrane</keyword>
<dbReference type="Proteomes" id="UP000095281">
    <property type="component" value="Unplaced"/>
</dbReference>
<name>A0A1I8B335_MELHA</name>
<feature type="transmembrane region" description="Helical" evidence="1">
    <location>
        <begin position="76"/>
        <end position="95"/>
    </location>
</feature>
<organism evidence="2 3">
    <name type="scientific">Meloidogyne hapla</name>
    <name type="common">Root-knot nematode worm</name>
    <dbReference type="NCBI Taxonomy" id="6305"/>
    <lineage>
        <taxon>Eukaryota</taxon>
        <taxon>Metazoa</taxon>
        <taxon>Ecdysozoa</taxon>
        <taxon>Nematoda</taxon>
        <taxon>Chromadorea</taxon>
        <taxon>Rhabditida</taxon>
        <taxon>Tylenchina</taxon>
        <taxon>Tylenchomorpha</taxon>
        <taxon>Tylenchoidea</taxon>
        <taxon>Meloidogynidae</taxon>
        <taxon>Meloidogyninae</taxon>
        <taxon>Meloidogyne</taxon>
    </lineage>
</organism>
<dbReference type="AlphaFoldDB" id="A0A1I8B335"/>
<keyword evidence="1" id="KW-0812">Transmembrane</keyword>
<evidence type="ECO:0000313" key="2">
    <source>
        <dbReference type="Proteomes" id="UP000095281"/>
    </source>
</evidence>